<dbReference type="VEuPathDB" id="FungiDB:YALI0_D09333g"/>
<accession>A0A1D8NDW9</accession>
<evidence type="ECO:0000313" key="1">
    <source>
        <dbReference type="EMBL" id="AOW03826.1"/>
    </source>
</evidence>
<gene>
    <name evidence="1" type="ORF">YALI1_D11934g</name>
</gene>
<reference evidence="1 2" key="1">
    <citation type="journal article" date="2016" name="PLoS ONE">
        <title>Sequence Assembly of Yarrowia lipolytica Strain W29/CLIB89 Shows Transposable Element Diversity.</title>
        <authorList>
            <person name="Magnan C."/>
            <person name="Yu J."/>
            <person name="Chang I."/>
            <person name="Jahn E."/>
            <person name="Kanomata Y."/>
            <person name="Wu J."/>
            <person name="Zeller M."/>
            <person name="Oakes M."/>
            <person name="Baldi P."/>
            <person name="Sandmeyer S."/>
        </authorList>
    </citation>
    <scope>NUCLEOTIDE SEQUENCE [LARGE SCALE GENOMIC DNA]</scope>
    <source>
        <strain evidence="2">CLIB89(W29)</strain>
    </source>
</reference>
<organism evidence="1 2">
    <name type="scientific">Yarrowia lipolytica</name>
    <name type="common">Candida lipolytica</name>
    <dbReference type="NCBI Taxonomy" id="4952"/>
    <lineage>
        <taxon>Eukaryota</taxon>
        <taxon>Fungi</taxon>
        <taxon>Dikarya</taxon>
        <taxon>Ascomycota</taxon>
        <taxon>Saccharomycotina</taxon>
        <taxon>Dipodascomycetes</taxon>
        <taxon>Dipodascales</taxon>
        <taxon>Dipodascales incertae sedis</taxon>
        <taxon>Yarrowia</taxon>
    </lineage>
</organism>
<dbReference type="EMBL" id="CP017556">
    <property type="protein sequence ID" value="AOW03826.1"/>
    <property type="molecule type" value="Genomic_DNA"/>
</dbReference>
<sequence length="96" mass="10944">MYSIKVHFLNCILKSGSDIVGIYISLATLLTGDDELIFEIVLHHLTHTHIQDTTDTLSNTRHWTDIGKTHPFGTHTHTHTHTHTLTHTHTHTHTHT</sequence>
<proteinExistence type="predicted"/>
<dbReference type="Proteomes" id="UP000182444">
    <property type="component" value="Chromosome 1D"/>
</dbReference>
<dbReference type="AlphaFoldDB" id="A0A1D8NDW9"/>
<dbReference type="VEuPathDB" id="FungiDB:YALI1_D11934g"/>
<evidence type="ECO:0000313" key="2">
    <source>
        <dbReference type="Proteomes" id="UP000182444"/>
    </source>
</evidence>
<name>A0A1D8NDW9_YARLL</name>
<protein>
    <submittedName>
        <fullName evidence="1">Uncharacterized protein</fullName>
    </submittedName>
</protein>
<dbReference type="GeneID" id="94583275"/>
<dbReference type="RefSeq" id="XP_068138762.1">
    <property type="nucleotide sequence ID" value="XM_068282661.1"/>
</dbReference>